<proteinExistence type="predicted"/>
<protein>
    <submittedName>
        <fullName evidence="1">Uncharacterized protein</fullName>
    </submittedName>
</protein>
<comment type="caution">
    <text evidence="1">The sequence shown here is derived from an EMBL/GenBank/DDBJ whole genome shotgun (WGS) entry which is preliminary data.</text>
</comment>
<evidence type="ECO:0000313" key="1">
    <source>
        <dbReference type="EMBL" id="GGL10585.1"/>
    </source>
</evidence>
<keyword evidence="2" id="KW-1185">Reference proteome</keyword>
<gene>
    <name evidence="1" type="ORF">GCM10010844_31590</name>
</gene>
<dbReference type="EMBL" id="BMPE01000011">
    <property type="protein sequence ID" value="GGL10585.1"/>
    <property type="molecule type" value="Genomic_DNA"/>
</dbReference>
<organism evidence="1 2">
    <name type="scientific">Deinococcus radiotolerans</name>
    <dbReference type="NCBI Taxonomy" id="1309407"/>
    <lineage>
        <taxon>Bacteria</taxon>
        <taxon>Thermotogati</taxon>
        <taxon>Deinococcota</taxon>
        <taxon>Deinococci</taxon>
        <taxon>Deinococcales</taxon>
        <taxon>Deinococcaceae</taxon>
        <taxon>Deinococcus</taxon>
    </lineage>
</organism>
<accession>A0ABQ2FN76</accession>
<sequence>MSGALTAPAPLREPLSLRAWLDVLDDTLPRQVFGPEASRDVQQLATVSRALLCLPSGLSLPESRLQRVMSALLRHPLWEDLLLTNAEWLHPALPSLHLWHRHWPGLPGALRPVQRTLDAGLISRAEWTPMHLLDLSVHLHALQADGLNLGRAPLPAPTELARASALGAGAPAWLWCYEKVSVLNYLLRAARSGGLGVPDWAAGVTAANLVHALRALGAADQPDREGALRAVSEHALAHALSGAPSADLLARALQAAAQARTEMPEAQDRWVWPVVAANLGTAAQWTGAQRTGALWTPDFSRRNE</sequence>
<name>A0ABQ2FN76_9DEIO</name>
<evidence type="ECO:0000313" key="2">
    <source>
        <dbReference type="Proteomes" id="UP000604341"/>
    </source>
</evidence>
<dbReference type="Proteomes" id="UP000604341">
    <property type="component" value="Unassembled WGS sequence"/>
</dbReference>
<reference evidence="2" key="1">
    <citation type="journal article" date="2019" name="Int. J. Syst. Evol. Microbiol.">
        <title>The Global Catalogue of Microorganisms (GCM) 10K type strain sequencing project: providing services to taxonomists for standard genome sequencing and annotation.</title>
        <authorList>
            <consortium name="The Broad Institute Genomics Platform"/>
            <consortium name="The Broad Institute Genome Sequencing Center for Infectious Disease"/>
            <person name="Wu L."/>
            <person name="Ma J."/>
        </authorList>
    </citation>
    <scope>NUCLEOTIDE SEQUENCE [LARGE SCALE GENOMIC DNA]</scope>
    <source>
        <strain evidence="2">JCM 19173</strain>
    </source>
</reference>
<dbReference type="RefSeq" id="WP_189069947.1">
    <property type="nucleotide sequence ID" value="NZ_BMPE01000011.1"/>
</dbReference>